<protein>
    <submittedName>
        <fullName evidence="2">Uncharacterized protein</fullName>
    </submittedName>
</protein>
<evidence type="ECO:0000313" key="2">
    <source>
        <dbReference type="EMBL" id="KAJ7640187.1"/>
    </source>
</evidence>
<feature type="compositionally biased region" description="Basic and acidic residues" evidence="1">
    <location>
        <begin position="96"/>
        <end position="115"/>
    </location>
</feature>
<feature type="region of interest" description="Disordered" evidence="1">
    <location>
        <begin position="415"/>
        <end position="439"/>
    </location>
</feature>
<evidence type="ECO:0000256" key="1">
    <source>
        <dbReference type="SAM" id="MobiDB-lite"/>
    </source>
</evidence>
<feature type="region of interest" description="Disordered" evidence="1">
    <location>
        <begin position="1"/>
        <end position="164"/>
    </location>
</feature>
<name>A0AAD7FVI5_MYCRO</name>
<gene>
    <name evidence="2" type="ORF">B0H17DRAFT_1149071</name>
</gene>
<comment type="caution">
    <text evidence="2">The sequence shown here is derived from an EMBL/GenBank/DDBJ whole genome shotgun (WGS) entry which is preliminary data.</text>
</comment>
<feature type="compositionally biased region" description="Basic and acidic residues" evidence="1">
    <location>
        <begin position="79"/>
        <end position="89"/>
    </location>
</feature>
<feature type="compositionally biased region" description="Basic and acidic residues" evidence="1">
    <location>
        <begin position="27"/>
        <end position="39"/>
    </location>
</feature>
<reference evidence="2" key="1">
    <citation type="submission" date="2023-03" db="EMBL/GenBank/DDBJ databases">
        <title>Massive genome expansion in bonnet fungi (Mycena s.s.) driven by repeated elements and novel gene families across ecological guilds.</title>
        <authorList>
            <consortium name="Lawrence Berkeley National Laboratory"/>
            <person name="Harder C.B."/>
            <person name="Miyauchi S."/>
            <person name="Viragh M."/>
            <person name="Kuo A."/>
            <person name="Thoen E."/>
            <person name="Andreopoulos B."/>
            <person name="Lu D."/>
            <person name="Skrede I."/>
            <person name="Drula E."/>
            <person name="Henrissat B."/>
            <person name="Morin E."/>
            <person name="Kohler A."/>
            <person name="Barry K."/>
            <person name="LaButti K."/>
            <person name="Morin E."/>
            <person name="Salamov A."/>
            <person name="Lipzen A."/>
            <person name="Mereny Z."/>
            <person name="Hegedus B."/>
            <person name="Baldrian P."/>
            <person name="Stursova M."/>
            <person name="Weitz H."/>
            <person name="Taylor A."/>
            <person name="Grigoriev I.V."/>
            <person name="Nagy L.G."/>
            <person name="Martin F."/>
            <person name="Kauserud H."/>
        </authorList>
    </citation>
    <scope>NUCLEOTIDE SEQUENCE</scope>
    <source>
        <strain evidence="2">CBHHK067</strain>
    </source>
</reference>
<sequence length="468" mass="52331">MHAGTTDKKPGRAKFRARTAMDLTAEGTRERSATREFKAAQRPRTPCGMRPLQDADEMTQRQRKRSRQEACAAGPCAHSDPDEPFDKCSRRQITVLERKDDGETDIGRGARERRPSSAWAHLIGSSRREGAELPTAGRGVSNDEREEKRDGSREDSRRNGEAFNPQHQGVQAALHMQRAADAWAQQQVAIDAPDEPKHSCQHMTLANRQNTHTKVLKYRTEHGSNDEREVEAKGTATRPDCRSASTPRHLHSCLNHPRVDGPLAARPPLRLALATSIVTISAVSRDIHAINFPPSALLAFLVLSFGRAYSLGYRRRRMHEDTNGWARVVLPVPRSPLSSPMRTQSCTRACTTFATKRECRCGQRACPWLGVRYVERASLSHARDSAYVVLRAYARGCSAAAVVLALDARTPHRIRVGGERPQNPDLVPEPEELEGYSEQGGTTARRVRFSWHFKLVRVVRPEPYLVQS</sequence>
<keyword evidence="3" id="KW-1185">Reference proteome</keyword>
<organism evidence="2 3">
    <name type="scientific">Mycena rosella</name>
    <name type="common">Pink bonnet</name>
    <name type="synonym">Agaricus rosellus</name>
    <dbReference type="NCBI Taxonomy" id="1033263"/>
    <lineage>
        <taxon>Eukaryota</taxon>
        <taxon>Fungi</taxon>
        <taxon>Dikarya</taxon>
        <taxon>Basidiomycota</taxon>
        <taxon>Agaricomycotina</taxon>
        <taxon>Agaricomycetes</taxon>
        <taxon>Agaricomycetidae</taxon>
        <taxon>Agaricales</taxon>
        <taxon>Marasmiineae</taxon>
        <taxon>Mycenaceae</taxon>
        <taxon>Mycena</taxon>
    </lineage>
</organism>
<feature type="compositionally biased region" description="Basic and acidic residues" evidence="1">
    <location>
        <begin position="221"/>
        <end position="232"/>
    </location>
</feature>
<proteinExistence type="predicted"/>
<dbReference type="Proteomes" id="UP001221757">
    <property type="component" value="Unassembled WGS sequence"/>
</dbReference>
<dbReference type="AlphaFoldDB" id="A0AAD7FVI5"/>
<evidence type="ECO:0000313" key="3">
    <source>
        <dbReference type="Proteomes" id="UP001221757"/>
    </source>
</evidence>
<accession>A0AAD7FVI5</accession>
<feature type="region of interest" description="Disordered" evidence="1">
    <location>
        <begin position="221"/>
        <end position="253"/>
    </location>
</feature>
<dbReference type="EMBL" id="JARKIE010000433">
    <property type="protein sequence ID" value="KAJ7640187.1"/>
    <property type="molecule type" value="Genomic_DNA"/>
</dbReference>
<feature type="compositionally biased region" description="Basic and acidic residues" evidence="1">
    <location>
        <begin position="1"/>
        <end position="10"/>
    </location>
</feature>
<feature type="compositionally biased region" description="Basic and acidic residues" evidence="1">
    <location>
        <begin position="141"/>
        <end position="160"/>
    </location>
</feature>